<evidence type="ECO:0000256" key="2">
    <source>
        <dbReference type="SAM" id="MobiDB-lite"/>
    </source>
</evidence>
<evidence type="ECO:0000313" key="5">
    <source>
        <dbReference type="EMBL" id="SSX35588.1"/>
    </source>
</evidence>
<organism evidence="4">
    <name type="scientific">Culicoides sonorensis</name>
    <name type="common">Biting midge</name>
    <dbReference type="NCBI Taxonomy" id="179676"/>
    <lineage>
        <taxon>Eukaryota</taxon>
        <taxon>Metazoa</taxon>
        <taxon>Ecdysozoa</taxon>
        <taxon>Arthropoda</taxon>
        <taxon>Hexapoda</taxon>
        <taxon>Insecta</taxon>
        <taxon>Pterygota</taxon>
        <taxon>Neoptera</taxon>
        <taxon>Endopterygota</taxon>
        <taxon>Diptera</taxon>
        <taxon>Nematocera</taxon>
        <taxon>Chironomoidea</taxon>
        <taxon>Ceratopogonidae</taxon>
        <taxon>Ceratopogoninae</taxon>
        <taxon>Culicoides</taxon>
        <taxon>Monoculicoides</taxon>
    </lineage>
</organism>
<feature type="coiled-coil region" evidence="1">
    <location>
        <begin position="103"/>
        <end position="141"/>
    </location>
</feature>
<feature type="compositionally biased region" description="Acidic residues" evidence="2">
    <location>
        <begin position="76"/>
        <end position="90"/>
    </location>
</feature>
<keyword evidence="3" id="KW-0732">Signal</keyword>
<sequence length="159" mass="18484">MARNTKSMFKTFVIIITLNILINISFTKSTPHNKVHGQSIEINGVKIDHNNNHNNDNDENNKILDDEVISNNNNYSDDDDNDDFDDDDDDDKLKNDKIKQVTSQSIDDQIKLLSKQLNALTERRQDDLKSLENNLRKYVRKNAVSILNEDLKRELEDLR</sequence>
<dbReference type="AlphaFoldDB" id="A0A336LHT5"/>
<feature type="chain" id="PRO_5036062205" evidence="3">
    <location>
        <begin position="30"/>
        <end position="159"/>
    </location>
</feature>
<dbReference type="EMBL" id="UFQS01004236">
    <property type="protein sequence ID" value="SSX16267.1"/>
    <property type="molecule type" value="Genomic_DNA"/>
</dbReference>
<keyword evidence="1" id="KW-0175">Coiled coil</keyword>
<reference evidence="5" key="2">
    <citation type="submission" date="2018-07" db="EMBL/GenBank/DDBJ databases">
        <authorList>
            <person name="Quirk P.G."/>
            <person name="Krulwich T.A."/>
        </authorList>
    </citation>
    <scope>NUCLEOTIDE SEQUENCE</scope>
</reference>
<proteinExistence type="predicted"/>
<protein>
    <submittedName>
        <fullName evidence="4">CSON010435 protein</fullName>
    </submittedName>
</protein>
<accession>A0A336LHT5</accession>
<gene>
    <name evidence="4" type="primary">CSON010435</name>
</gene>
<feature type="region of interest" description="Disordered" evidence="2">
    <location>
        <begin position="68"/>
        <end position="96"/>
    </location>
</feature>
<evidence type="ECO:0000256" key="1">
    <source>
        <dbReference type="SAM" id="Coils"/>
    </source>
</evidence>
<evidence type="ECO:0000313" key="4">
    <source>
        <dbReference type="EMBL" id="SSX16267.1"/>
    </source>
</evidence>
<dbReference type="EMBL" id="UFQT01004236">
    <property type="protein sequence ID" value="SSX35588.1"/>
    <property type="molecule type" value="Genomic_DNA"/>
</dbReference>
<name>A0A336LHT5_CULSO</name>
<evidence type="ECO:0000256" key="3">
    <source>
        <dbReference type="SAM" id="SignalP"/>
    </source>
</evidence>
<feature type="signal peptide" evidence="3">
    <location>
        <begin position="1"/>
        <end position="29"/>
    </location>
</feature>
<reference evidence="4" key="1">
    <citation type="submission" date="2018-04" db="EMBL/GenBank/DDBJ databases">
        <authorList>
            <person name="Go L.Y."/>
            <person name="Mitchell J.A."/>
        </authorList>
    </citation>
    <scope>NUCLEOTIDE SEQUENCE</scope>
    <source>
        <tissue evidence="4">Whole organism</tissue>
    </source>
</reference>
<dbReference type="VEuPathDB" id="VectorBase:CSON010435"/>